<comment type="cofactor">
    <cofactor evidence="1">
        <name>pyridoxal 5'-phosphate</name>
        <dbReference type="ChEBI" id="CHEBI:597326"/>
    </cofactor>
</comment>
<dbReference type="PANTHER" id="PTHR42790:SF1">
    <property type="entry name" value="AROMATIC AMINO ACID AMINOTRANSFERASE, HYPOTHETICAL (EUROFUNG)"/>
    <property type="match status" value="1"/>
</dbReference>
<protein>
    <submittedName>
        <fullName evidence="6">Uncharacterized protein</fullName>
    </submittedName>
</protein>
<dbReference type="GeneID" id="22587867"/>
<comment type="similarity">
    <text evidence="2">Belongs to the class-I pyridoxal-phosphate-dependent aminotransferase family.</text>
</comment>
<dbReference type="PANTHER" id="PTHR42790">
    <property type="entry name" value="AMINOTRANSFERASE"/>
    <property type="match status" value="1"/>
</dbReference>
<keyword evidence="4" id="KW-0808">Transferase</keyword>
<accession>A0A0A0HU48</accession>
<keyword evidence="5" id="KW-0663">Pyridoxal phosphate</keyword>
<name>A0A0A0HU48_PARBD</name>
<dbReference type="InterPro" id="IPR050859">
    <property type="entry name" value="Class-I_PLP-dep_aminotransf"/>
</dbReference>
<dbReference type="EMBL" id="KN275963">
    <property type="protein sequence ID" value="KGM91833.1"/>
    <property type="molecule type" value="Genomic_DNA"/>
</dbReference>
<dbReference type="HOGENOM" id="CLU_1190223_0_0_1"/>
<dbReference type="AlphaFoldDB" id="A0A0A0HU48"/>
<dbReference type="GO" id="GO:1901605">
    <property type="term" value="P:alpha-amino acid metabolic process"/>
    <property type="evidence" value="ECO:0007669"/>
    <property type="project" value="TreeGrafter"/>
</dbReference>
<evidence type="ECO:0000256" key="4">
    <source>
        <dbReference type="ARBA" id="ARBA00022679"/>
    </source>
</evidence>
<dbReference type="GO" id="GO:0008483">
    <property type="term" value="F:transaminase activity"/>
    <property type="evidence" value="ECO:0007669"/>
    <property type="project" value="UniProtKB-KW"/>
</dbReference>
<dbReference type="InterPro" id="IPR015422">
    <property type="entry name" value="PyrdxlP-dep_Trfase_small"/>
</dbReference>
<organism evidence="6 7">
    <name type="scientific">Paracoccidioides brasiliensis (strain Pb18)</name>
    <dbReference type="NCBI Taxonomy" id="502780"/>
    <lineage>
        <taxon>Eukaryota</taxon>
        <taxon>Fungi</taxon>
        <taxon>Dikarya</taxon>
        <taxon>Ascomycota</taxon>
        <taxon>Pezizomycotina</taxon>
        <taxon>Eurotiomycetes</taxon>
        <taxon>Eurotiomycetidae</taxon>
        <taxon>Onygenales</taxon>
        <taxon>Ajellomycetaceae</taxon>
        <taxon>Paracoccidioides</taxon>
    </lineage>
</organism>
<dbReference type="InParanoid" id="A0A0A0HU48"/>
<proteinExistence type="inferred from homology"/>
<evidence type="ECO:0000256" key="3">
    <source>
        <dbReference type="ARBA" id="ARBA00022576"/>
    </source>
</evidence>
<dbReference type="OrthoDB" id="691673at2759"/>
<keyword evidence="7" id="KW-1185">Reference proteome</keyword>
<dbReference type="eggNOG" id="ENOG502RFSK">
    <property type="taxonomic scope" value="Eukaryota"/>
</dbReference>
<sequence length="233" mass="26826">MVASIIVGSDNQNSQEYPSVDGYRGHSYKYSIAWKADGWVRWLEGLRVGYEKRMQNMCMILEEWRFIIGHSSPSSFDTDDYGNRNDDFDDDVVGDDGWQFLLKTPMYTFQFPRDGMFVWVRVCFETHHYGPRKLPKSSQKPYLCLVAPGVMFDHAGGSWADGKGNGDAYRCFRLCFAPIPQGEMGEASRVCVERCRDSWIRECLGEGDGGDEWEEGLCGKILRYDQLRSLRSW</sequence>
<dbReference type="KEGG" id="pbn:PADG_11970"/>
<evidence type="ECO:0000313" key="6">
    <source>
        <dbReference type="EMBL" id="KGM91833.1"/>
    </source>
</evidence>
<gene>
    <name evidence="6" type="ORF">PADG_11970</name>
</gene>
<keyword evidence="3" id="KW-0032">Aminotransferase</keyword>
<reference evidence="6 7" key="1">
    <citation type="journal article" date="2011" name="PLoS Genet.">
        <title>Comparative genomic analysis of human fungal pathogens causing paracoccidioidomycosis.</title>
        <authorList>
            <person name="Desjardins C.A."/>
            <person name="Champion M.D."/>
            <person name="Holder J.W."/>
            <person name="Muszewska A."/>
            <person name="Goldberg J."/>
            <person name="Bailao A.M."/>
            <person name="Brigido M.M."/>
            <person name="Ferreira M.E."/>
            <person name="Garcia A.M."/>
            <person name="Grynberg M."/>
            <person name="Gujja S."/>
            <person name="Heiman D.I."/>
            <person name="Henn M.R."/>
            <person name="Kodira C.D."/>
            <person name="Leon-Narvaez H."/>
            <person name="Longo L.V."/>
            <person name="Ma L.J."/>
            <person name="Malavazi I."/>
            <person name="Matsuo A.L."/>
            <person name="Morais F.V."/>
            <person name="Pereira M."/>
            <person name="Rodriguez-Brito S."/>
            <person name="Sakthikumar S."/>
            <person name="Salem-Izacc S.M."/>
            <person name="Sykes S.M."/>
            <person name="Teixeira M.M."/>
            <person name="Vallejo M.C."/>
            <person name="Walter M.E."/>
            <person name="Yandava C."/>
            <person name="Young S."/>
            <person name="Zeng Q."/>
            <person name="Zucker J."/>
            <person name="Felipe M.S."/>
            <person name="Goldman G.H."/>
            <person name="Haas B.J."/>
            <person name="McEwen J.G."/>
            <person name="Nino-Vega G."/>
            <person name="Puccia R."/>
            <person name="San-Blas G."/>
            <person name="Soares C.M."/>
            <person name="Birren B.W."/>
            <person name="Cuomo C.A."/>
        </authorList>
    </citation>
    <scope>NUCLEOTIDE SEQUENCE [LARGE SCALE GENOMIC DNA]</scope>
    <source>
        <strain evidence="6 7">Pb18</strain>
    </source>
</reference>
<dbReference type="STRING" id="502780.A0A0A0HU48"/>
<dbReference type="RefSeq" id="XP_010761563.1">
    <property type="nucleotide sequence ID" value="XM_010763261.1"/>
</dbReference>
<evidence type="ECO:0000256" key="1">
    <source>
        <dbReference type="ARBA" id="ARBA00001933"/>
    </source>
</evidence>
<evidence type="ECO:0000313" key="7">
    <source>
        <dbReference type="Proteomes" id="UP000001628"/>
    </source>
</evidence>
<dbReference type="Proteomes" id="UP000001628">
    <property type="component" value="Unassembled WGS sequence"/>
</dbReference>
<evidence type="ECO:0000256" key="2">
    <source>
        <dbReference type="ARBA" id="ARBA00007441"/>
    </source>
</evidence>
<dbReference type="VEuPathDB" id="FungiDB:PADG_11970"/>
<evidence type="ECO:0000256" key="5">
    <source>
        <dbReference type="ARBA" id="ARBA00022898"/>
    </source>
</evidence>
<dbReference type="Gene3D" id="3.90.1150.10">
    <property type="entry name" value="Aspartate Aminotransferase, domain 1"/>
    <property type="match status" value="1"/>
</dbReference>